<proteinExistence type="inferred from homology"/>
<evidence type="ECO:0000313" key="9">
    <source>
        <dbReference type="EMBL" id="QID81639.1"/>
    </source>
</evidence>
<evidence type="ECO:0000256" key="4">
    <source>
        <dbReference type="ARBA" id="ARBA00021353"/>
    </source>
</evidence>
<feature type="transmembrane region" description="Helical" evidence="8">
    <location>
        <begin position="48"/>
        <end position="72"/>
    </location>
</feature>
<evidence type="ECO:0000256" key="7">
    <source>
        <dbReference type="ARBA" id="ARBA00023136"/>
    </source>
</evidence>
<dbReference type="PANTHER" id="PTHR40021:SF1">
    <property type="entry name" value="DEFECT AT LOW TEMPERATURE PROTEIN 1"/>
    <property type="match status" value="1"/>
</dbReference>
<dbReference type="InterPro" id="IPR038869">
    <property type="entry name" value="DLT1"/>
</dbReference>
<keyword evidence="6 8" id="KW-1133">Transmembrane helix</keyword>
<keyword evidence="7 8" id="KW-0472">Membrane</keyword>
<evidence type="ECO:0000256" key="2">
    <source>
        <dbReference type="ARBA" id="ARBA00004141"/>
    </source>
</evidence>
<sequence>MSGFAKLKSWLYKASLFVSLILLIGFSVVLPIDSIAQASKSENNAFNTFIVVGALVVFGVFCIFIIIGRMLFHKSCLKDIPRRYIPITPADLPHRSSREAVLQNMERSKELTILLKKPKDPVIHDGLEPPRRCDYPLDEKLFPEYLNYADCIKSLTDRLKYHGLFLNNLDVRMNLEDTFADVVNSQFVNHNANKIQLEKAKEFIDLYETIRFSGKDVTRDQFIKFVKFCLYFGEVSLTRDTSFANLHNFRLNGSSNNIGRTESKYSINPFDENEYAQDDMHYFPEPPTHLVRESSISTVARHVSSGVDLTNSEEHPLDTDSDCNALRLKLSKADSYRSVIRH</sequence>
<accession>A0A6C1DY24</accession>
<dbReference type="GO" id="GO:0016020">
    <property type="term" value="C:membrane"/>
    <property type="evidence" value="ECO:0007669"/>
    <property type="project" value="UniProtKB-SubCell"/>
</dbReference>
<evidence type="ECO:0000256" key="1">
    <source>
        <dbReference type="ARBA" id="ARBA00002489"/>
    </source>
</evidence>
<dbReference type="EMBL" id="CP048994">
    <property type="protein sequence ID" value="QID81639.1"/>
    <property type="molecule type" value="Genomic_DNA"/>
</dbReference>
<dbReference type="PANTHER" id="PTHR40021">
    <property type="entry name" value="DEFECT AT LOW TEMPERATURE PROTEIN 1"/>
    <property type="match status" value="1"/>
</dbReference>
<keyword evidence="5 8" id="KW-0812">Transmembrane</keyword>
<name>A0A6C1DY24_SACPS</name>
<comment type="function">
    <text evidence="1 8">Required for growth under high-pressure and low-temperature conditions.</text>
</comment>
<evidence type="ECO:0000256" key="6">
    <source>
        <dbReference type="ARBA" id="ARBA00022989"/>
    </source>
</evidence>
<comment type="similarity">
    <text evidence="3 8">Belongs to the DLT1 family.</text>
</comment>
<evidence type="ECO:0000256" key="5">
    <source>
        <dbReference type="ARBA" id="ARBA00022692"/>
    </source>
</evidence>
<comment type="caution">
    <text evidence="8">Lacks conserved residue(s) required for the propagation of feature annotation.</text>
</comment>
<keyword evidence="10" id="KW-1185">Reference proteome</keyword>
<evidence type="ECO:0000256" key="3">
    <source>
        <dbReference type="ARBA" id="ARBA00005550"/>
    </source>
</evidence>
<organism evidence="9 10">
    <name type="scientific">Saccharomyces pastorianus</name>
    <name type="common">Lager yeast</name>
    <name type="synonym">Saccharomyces cerevisiae x Saccharomyces eubayanus</name>
    <dbReference type="NCBI Taxonomy" id="27292"/>
    <lineage>
        <taxon>Eukaryota</taxon>
        <taxon>Fungi</taxon>
        <taxon>Dikarya</taxon>
        <taxon>Ascomycota</taxon>
        <taxon>Saccharomycotina</taxon>
        <taxon>Saccharomycetes</taxon>
        <taxon>Saccharomycetales</taxon>
        <taxon>Saccharomycetaceae</taxon>
        <taxon>Saccharomyces</taxon>
    </lineage>
</organism>
<dbReference type="AlphaFoldDB" id="A0A6C1DY24"/>
<gene>
    <name evidence="9" type="primary">DLT1_1</name>
    <name evidence="8" type="synonym">DLT1</name>
    <name evidence="9" type="ORF">GRS66_004030</name>
</gene>
<evidence type="ECO:0000313" key="10">
    <source>
        <dbReference type="Proteomes" id="UP000501346"/>
    </source>
</evidence>
<evidence type="ECO:0000256" key="8">
    <source>
        <dbReference type="RuleBase" id="RU367100"/>
    </source>
</evidence>
<reference evidence="9 10" key="1">
    <citation type="journal article" date="2019" name="BMC Genomics">
        <title>Chromosome level assembly and comparative genome analysis confirm lager-brewing yeasts originated from a single hybridization.</title>
        <authorList>
            <person name="Salazar A.N."/>
            <person name="Gorter de Vries A.R."/>
            <person name="van den Broek M."/>
            <person name="Brouwers N."/>
            <person name="de la Torre Cortes P."/>
            <person name="Kuijpers N.G.A."/>
            <person name="Daran J.G."/>
            <person name="Abeel T."/>
        </authorList>
    </citation>
    <scope>NUCLEOTIDE SEQUENCE [LARGE SCALE GENOMIC DNA]</scope>
    <source>
        <strain evidence="9 10">CBS 1483</strain>
    </source>
</reference>
<protein>
    <recommendedName>
        <fullName evidence="4 8">Defect at low temperature protein 1</fullName>
    </recommendedName>
</protein>
<dbReference type="Proteomes" id="UP000501346">
    <property type="component" value="Chromosome ScXIII"/>
</dbReference>
<comment type="subcellular location">
    <subcellularLocation>
        <location evidence="2 8">Membrane</location>
        <topology evidence="2 8">Multi-pass membrane protein</topology>
    </subcellularLocation>
</comment>
<dbReference type="OrthoDB" id="4096362at2759"/>